<proteinExistence type="predicted"/>
<organism evidence="1 2">
    <name type="scientific">Popillia japonica</name>
    <name type="common">Japanese beetle</name>
    <dbReference type="NCBI Taxonomy" id="7064"/>
    <lineage>
        <taxon>Eukaryota</taxon>
        <taxon>Metazoa</taxon>
        <taxon>Ecdysozoa</taxon>
        <taxon>Arthropoda</taxon>
        <taxon>Hexapoda</taxon>
        <taxon>Insecta</taxon>
        <taxon>Pterygota</taxon>
        <taxon>Neoptera</taxon>
        <taxon>Endopterygota</taxon>
        <taxon>Coleoptera</taxon>
        <taxon>Polyphaga</taxon>
        <taxon>Scarabaeiformia</taxon>
        <taxon>Scarabaeidae</taxon>
        <taxon>Rutelinae</taxon>
        <taxon>Popillia</taxon>
    </lineage>
</organism>
<dbReference type="EMBL" id="JASPKY010000020">
    <property type="protein sequence ID" value="KAK9752415.1"/>
    <property type="molecule type" value="Genomic_DNA"/>
</dbReference>
<sequence>MDKKLPPKVDLLYWYWCGSVYRKNQTGHGDTGYDTGCHRLVLNKKELQATEIVPYMLGHMQEILLEEDISSGSYIKWHTERRFPRRIDDLFKIVQHFVTKTKRYTPFHDNSPGKKWYKAFIKQHPKLKLRTSDVGYTPFHDNSPGKKWYKAFIKQHPKLKLRTSDVVTSASGCISQNDMKNWFTTIANGLDNDEEKNRIEKVEYAEEKLDEAPLPEKQLSELETKRKTFVVKGTCYKCTYNVTIKNVDRKCSKCLRQFLIKCLDKDSF</sequence>
<evidence type="ECO:0000313" key="2">
    <source>
        <dbReference type="Proteomes" id="UP001458880"/>
    </source>
</evidence>
<evidence type="ECO:0000313" key="1">
    <source>
        <dbReference type="EMBL" id="KAK9752415.1"/>
    </source>
</evidence>
<dbReference type="Proteomes" id="UP001458880">
    <property type="component" value="Unassembled WGS sequence"/>
</dbReference>
<dbReference type="AlphaFoldDB" id="A0AAW1N1H7"/>
<protein>
    <submittedName>
        <fullName evidence="1">Uncharacterized protein</fullName>
    </submittedName>
</protein>
<name>A0AAW1N1H7_POPJA</name>
<reference evidence="1 2" key="1">
    <citation type="journal article" date="2024" name="BMC Genomics">
        <title>De novo assembly and annotation of Popillia japonica's genome with initial clues to its potential as an invasive pest.</title>
        <authorList>
            <person name="Cucini C."/>
            <person name="Boschi S."/>
            <person name="Funari R."/>
            <person name="Cardaioli E."/>
            <person name="Iannotti N."/>
            <person name="Marturano G."/>
            <person name="Paoli F."/>
            <person name="Bruttini M."/>
            <person name="Carapelli A."/>
            <person name="Frati F."/>
            <person name="Nardi F."/>
        </authorList>
    </citation>
    <scope>NUCLEOTIDE SEQUENCE [LARGE SCALE GENOMIC DNA]</scope>
    <source>
        <strain evidence="1">DMR45628</strain>
    </source>
</reference>
<gene>
    <name evidence="1" type="ORF">QE152_g4197</name>
</gene>
<comment type="caution">
    <text evidence="1">The sequence shown here is derived from an EMBL/GenBank/DDBJ whole genome shotgun (WGS) entry which is preliminary data.</text>
</comment>
<accession>A0AAW1N1H7</accession>
<keyword evidence="2" id="KW-1185">Reference proteome</keyword>